<dbReference type="Proteomes" id="UP000198951">
    <property type="component" value="Unassembled WGS sequence"/>
</dbReference>
<protein>
    <recommendedName>
        <fullName evidence="3">Endonuclease/Exonuclease/phosphatase family protein</fullName>
    </recommendedName>
</protein>
<dbReference type="AlphaFoldDB" id="A0A1H4GBC9"/>
<dbReference type="InterPro" id="IPR036691">
    <property type="entry name" value="Endo/exonu/phosph_ase_sf"/>
</dbReference>
<dbReference type="Gene3D" id="3.60.10.10">
    <property type="entry name" value="Endonuclease/exonuclease/phosphatase"/>
    <property type="match status" value="1"/>
</dbReference>
<dbReference type="SUPFAM" id="SSF56219">
    <property type="entry name" value="DNase I-like"/>
    <property type="match status" value="1"/>
</dbReference>
<accession>A0A1H4GBC9</accession>
<gene>
    <name evidence="1" type="ORF">SAMN05443667_1206</name>
</gene>
<dbReference type="STRING" id="150146.SAMN05443667_1206"/>
<reference evidence="2" key="1">
    <citation type="submission" date="2016-10" db="EMBL/GenBank/DDBJ databases">
        <authorList>
            <person name="Varghese N."/>
            <person name="Submissions S."/>
        </authorList>
    </citation>
    <scope>NUCLEOTIDE SEQUENCE [LARGE SCALE GENOMIC DNA]</scope>
    <source>
        <strain evidence="2">DSM 22376</strain>
    </source>
</reference>
<sequence length="80" mass="9309">MRIINFNIKRLSPLSNLKSIITLIKSYNADIVVLTETNSKTIDLGSEYFEQHTAHLTRHHDDVDFYKEGKIELVFTQNTQ</sequence>
<name>A0A1H4GBC9_9FLAO</name>
<evidence type="ECO:0008006" key="3">
    <source>
        <dbReference type="Google" id="ProtNLM"/>
    </source>
</evidence>
<evidence type="ECO:0000313" key="1">
    <source>
        <dbReference type="EMBL" id="SEB06935.1"/>
    </source>
</evidence>
<organism evidence="1 2">
    <name type="scientific">Flavobacterium gillisiae</name>
    <dbReference type="NCBI Taxonomy" id="150146"/>
    <lineage>
        <taxon>Bacteria</taxon>
        <taxon>Pseudomonadati</taxon>
        <taxon>Bacteroidota</taxon>
        <taxon>Flavobacteriia</taxon>
        <taxon>Flavobacteriales</taxon>
        <taxon>Flavobacteriaceae</taxon>
        <taxon>Flavobacterium</taxon>
    </lineage>
</organism>
<dbReference type="EMBL" id="FNRD01000020">
    <property type="protein sequence ID" value="SEB06935.1"/>
    <property type="molecule type" value="Genomic_DNA"/>
</dbReference>
<keyword evidence="2" id="KW-1185">Reference proteome</keyword>
<proteinExistence type="predicted"/>
<evidence type="ECO:0000313" key="2">
    <source>
        <dbReference type="Proteomes" id="UP000198951"/>
    </source>
</evidence>